<reference evidence="1 2" key="1">
    <citation type="submission" date="2016-10" db="EMBL/GenBank/DDBJ databases">
        <title>Comparative genome analysis of multiple Pseudomonas spp. focuses on biocontrol and plant growth promoting traits.</title>
        <authorList>
            <person name="Tao X.-Y."/>
            <person name="Taylor C.G."/>
        </authorList>
    </citation>
    <scope>NUCLEOTIDE SEQUENCE [LARGE SCALE GENOMIC DNA]</scope>
    <source>
        <strain evidence="1 2">38D4</strain>
    </source>
</reference>
<proteinExistence type="predicted"/>
<organism evidence="1 2">
    <name type="scientific">Pseudomonas brassicacearum</name>
    <dbReference type="NCBI Taxonomy" id="930166"/>
    <lineage>
        <taxon>Bacteria</taxon>
        <taxon>Pseudomonadati</taxon>
        <taxon>Pseudomonadota</taxon>
        <taxon>Gammaproteobacteria</taxon>
        <taxon>Pseudomonadales</taxon>
        <taxon>Pseudomonadaceae</taxon>
        <taxon>Pseudomonas</taxon>
    </lineage>
</organism>
<accession>A0A423JXC1</accession>
<gene>
    <name evidence="1" type="ORF">BK664_01845</name>
</gene>
<protein>
    <submittedName>
        <fullName evidence="1">Uncharacterized protein</fullName>
    </submittedName>
</protein>
<dbReference type="EMBL" id="MOBO01000001">
    <property type="protein sequence ID" value="RON42349.1"/>
    <property type="molecule type" value="Genomic_DNA"/>
</dbReference>
<name>A0A423JXC1_9PSED</name>
<dbReference type="Proteomes" id="UP000286351">
    <property type="component" value="Unassembled WGS sequence"/>
</dbReference>
<sequence>MHLIEIFFPLNTNDGTPQPVELFRHVREQLAEQFGGVTAFTRNPAKGISLQKDNERAEDDIIVYEVMVEAVDRLWWQSFKRDLEGRFQQEEIPDPCDSR</sequence>
<evidence type="ECO:0000313" key="2">
    <source>
        <dbReference type="Proteomes" id="UP000286351"/>
    </source>
</evidence>
<dbReference type="RefSeq" id="WP_259696184.1">
    <property type="nucleotide sequence ID" value="NZ_MOBO01000001.1"/>
</dbReference>
<comment type="caution">
    <text evidence="1">The sequence shown here is derived from an EMBL/GenBank/DDBJ whole genome shotgun (WGS) entry which is preliminary data.</text>
</comment>
<evidence type="ECO:0000313" key="1">
    <source>
        <dbReference type="EMBL" id="RON42349.1"/>
    </source>
</evidence>
<dbReference type="AlphaFoldDB" id="A0A423JXC1"/>